<accession>A0A7V2AUX1</accession>
<dbReference type="InterPro" id="IPR041663">
    <property type="entry name" value="DisA/LigA_HHH"/>
</dbReference>
<dbReference type="GO" id="GO:0006289">
    <property type="term" value="P:nucleotide-excision repair"/>
    <property type="evidence" value="ECO:0007669"/>
    <property type="project" value="InterPro"/>
</dbReference>
<name>A0A7V2AUX1_UNCEI</name>
<comment type="caution">
    <text evidence="5">The sequence shown here is derived from an EMBL/GenBank/DDBJ whole genome shotgun (WGS) entry which is preliminary data.</text>
</comment>
<dbReference type="NCBIfam" id="TIGR00194">
    <property type="entry name" value="uvrC"/>
    <property type="match status" value="1"/>
</dbReference>
<dbReference type="Pfam" id="PF12826">
    <property type="entry name" value="HHH_2"/>
    <property type="match status" value="1"/>
</dbReference>
<dbReference type="AlphaFoldDB" id="A0A7V2AUX1"/>
<reference evidence="5" key="1">
    <citation type="journal article" date="2020" name="mSystems">
        <title>Genome- and Community-Level Interaction Insights into Carbon Utilization and Element Cycling Functions of Hydrothermarchaeota in Hydrothermal Sediment.</title>
        <authorList>
            <person name="Zhou Z."/>
            <person name="Liu Y."/>
            <person name="Xu W."/>
            <person name="Pan J."/>
            <person name="Luo Z.H."/>
            <person name="Li M."/>
        </authorList>
    </citation>
    <scope>NUCLEOTIDE SEQUENCE [LARGE SCALE GENOMIC DNA]</scope>
    <source>
        <strain evidence="5">SpSt-1233</strain>
    </source>
</reference>
<dbReference type="InterPro" id="IPR003583">
    <property type="entry name" value="Hlx-hairpin-Hlx_DNA-bd_motif"/>
</dbReference>
<evidence type="ECO:0000259" key="4">
    <source>
        <dbReference type="PROSITE" id="PS50165"/>
    </source>
</evidence>
<dbReference type="Pfam" id="PF08459">
    <property type="entry name" value="UvrC_RNaseH_dom"/>
    <property type="match status" value="1"/>
</dbReference>
<dbReference type="PANTHER" id="PTHR30562:SF1">
    <property type="entry name" value="UVRABC SYSTEM PROTEIN C"/>
    <property type="match status" value="1"/>
</dbReference>
<dbReference type="PANTHER" id="PTHR30562">
    <property type="entry name" value="UVRC/OXIDOREDUCTASE"/>
    <property type="match status" value="1"/>
</dbReference>
<protein>
    <submittedName>
        <fullName evidence="5">Excinuclease ABC subunit UvrC</fullName>
    </submittedName>
</protein>
<dbReference type="PROSITE" id="PS50165">
    <property type="entry name" value="UVRC"/>
    <property type="match status" value="1"/>
</dbReference>
<evidence type="ECO:0000256" key="2">
    <source>
        <dbReference type="ARBA" id="ARBA00023204"/>
    </source>
</evidence>
<feature type="non-terminal residue" evidence="5">
    <location>
        <position position="1"/>
    </location>
</feature>
<proteinExistence type="predicted"/>
<dbReference type="InterPro" id="IPR010994">
    <property type="entry name" value="RuvA_2-like"/>
</dbReference>
<dbReference type="InterPro" id="IPR038476">
    <property type="entry name" value="UvrC_RNase_H_dom_sf"/>
</dbReference>
<dbReference type="InterPro" id="IPR004791">
    <property type="entry name" value="UvrC"/>
</dbReference>
<dbReference type="PROSITE" id="PS50151">
    <property type="entry name" value="UVR"/>
    <property type="match status" value="1"/>
</dbReference>
<evidence type="ECO:0000313" key="5">
    <source>
        <dbReference type="EMBL" id="HER43736.1"/>
    </source>
</evidence>
<dbReference type="SUPFAM" id="SSF47781">
    <property type="entry name" value="RuvA domain 2-like"/>
    <property type="match status" value="1"/>
</dbReference>
<dbReference type="Pfam" id="PF22920">
    <property type="entry name" value="UvrC_RNaseH"/>
    <property type="match status" value="1"/>
</dbReference>
<dbReference type="SUPFAM" id="SSF46600">
    <property type="entry name" value="C-terminal UvrC-binding domain of UvrB"/>
    <property type="match status" value="1"/>
</dbReference>
<dbReference type="Gene3D" id="1.10.150.20">
    <property type="entry name" value="5' to 3' exonuclease, C-terminal subdomain"/>
    <property type="match status" value="1"/>
</dbReference>
<feature type="domain" description="UvrC family homology region profile" evidence="4">
    <location>
        <begin position="81"/>
        <end position="304"/>
    </location>
</feature>
<sequence>LGPCTGGVSREEYGTVVRQLRMFLRGQNEGLVEQLRGTMESHAAERRYEEASVARDQISAIMKISERQHAVDPQGSDEDAVAIAREGTNACGVVLRIREGRILSSEAFMMPVDATEDITMIYEEFFKLYYSSALDIPPGILTQLGLPDRELISRWLSGRTGVRVSVSVPVRGHRRKLVDLAEKNAASRLITLRGRKASAGKGLGEIKKALELSSTPLRIEAFDISNVQGTGAVGSMVTFVDGQPLRSGYRHFRIRGVEGQDDFAMIREVLRRRLEHLKDGKSRHPDLLLVDGGRGQVSAAVEAMRESGLSPIPVAGIAKKNEEIFLPGRKDPIVLPRRNPGLKLLQKARDEAHRFAVSYHRKIRSRGLSESDLDGIPGVGEYRKTLLLVRFGSVAGLRKAGLEEIAAVTGIGPETARKIHEYIHGK</sequence>
<evidence type="ECO:0000256" key="1">
    <source>
        <dbReference type="ARBA" id="ARBA00022763"/>
    </source>
</evidence>
<dbReference type="EMBL" id="DSEC01000332">
    <property type="protein sequence ID" value="HER43736.1"/>
    <property type="molecule type" value="Genomic_DNA"/>
</dbReference>
<dbReference type="InterPro" id="IPR036876">
    <property type="entry name" value="UVR_dom_sf"/>
</dbReference>
<dbReference type="InterPro" id="IPR050066">
    <property type="entry name" value="UvrABC_protein_C"/>
</dbReference>
<dbReference type="InterPro" id="IPR001943">
    <property type="entry name" value="UVR_dom"/>
</dbReference>
<dbReference type="GO" id="GO:0003677">
    <property type="term" value="F:DNA binding"/>
    <property type="evidence" value="ECO:0007669"/>
    <property type="project" value="InterPro"/>
</dbReference>
<dbReference type="GO" id="GO:0009380">
    <property type="term" value="C:excinuclease repair complex"/>
    <property type="evidence" value="ECO:0007669"/>
    <property type="project" value="InterPro"/>
</dbReference>
<dbReference type="Proteomes" id="UP000886069">
    <property type="component" value="Unassembled WGS sequence"/>
</dbReference>
<dbReference type="SMART" id="SM00278">
    <property type="entry name" value="HhH1"/>
    <property type="match status" value="2"/>
</dbReference>
<dbReference type="GO" id="GO:0009381">
    <property type="term" value="F:excinuclease ABC activity"/>
    <property type="evidence" value="ECO:0007669"/>
    <property type="project" value="InterPro"/>
</dbReference>
<evidence type="ECO:0000259" key="3">
    <source>
        <dbReference type="PROSITE" id="PS50151"/>
    </source>
</evidence>
<feature type="domain" description="UVR" evidence="3">
    <location>
        <begin position="29"/>
        <end position="64"/>
    </location>
</feature>
<dbReference type="Gene3D" id="3.30.420.340">
    <property type="entry name" value="UvrC, RNAse H endonuclease domain"/>
    <property type="match status" value="1"/>
</dbReference>
<dbReference type="InterPro" id="IPR001162">
    <property type="entry name" value="UvrC_RNase_H_dom"/>
</dbReference>
<organism evidence="5">
    <name type="scientific">Eiseniibacteriota bacterium</name>
    <dbReference type="NCBI Taxonomy" id="2212470"/>
    <lineage>
        <taxon>Bacteria</taxon>
        <taxon>Candidatus Eiseniibacteriota</taxon>
    </lineage>
</organism>
<keyword evidence="1" id="KW-0227">DNA damage</keyword>
<gene>
    <name evidence="5" type="primary">uvrC</name>
    <name evidence="5" type="ORF">ENO08_04685</name>
</gene>
<keyword evidence="2" id="KW-0234">DNA repair</keyword>